<dbReference type="SMART" id="SM00635">
    <property type="entry name" value="BID_2"/>
    <property type="match status" value="2"/>
</dbReference>
<feature type="domain" description="Fibronectin type-III" evidence="3">
    <location>
        <begin position="759"/>
        <end position="848"/>
    </location>
</feature>
<keyword evidence="1" id="KW-0677">Repeat</keyword>
<dbReference type="Gene3D" id="2.60.120.200">
    <property type="match status" value="1"/>
</dbReference>
<dbReference type="PANTHER" id="PTHR13817">
    <property type="entry name" value="TITIN"/>
    <property type="match status" value="1"/>
</dbReference>
<keyword evidence="6" id="KW-1185">Reference proteome</keyword>
<dbReference type="PANTHER" id="PTHR13817:SF96">
    <property type="entry name" value="NEURAL CELL ADHESION MOLECULE 1"/>
    <property type="match status" value="1"/>
</dbReference>
<evidence type="ECO:0000256" key="2">
    <source>
        <dbReference type="SAM" id="MobiDB-lite"/>
    </source>
</evidence>
<dbReference type="Gene3D" id="2.60.40.1080">
    <property type="match status" value="1"/>
</dbReference>
<protein>
    <submittedName>
        <fullName evidence="5">S-layer homology domain-containing protein</fullName>
    </submittedName>
</protein>
<feature type="domain" description="SLH" evidence="4">
    <location>
        <begin position="1107"/>
        <end position="1166"/>
    </location>
</feature>
<dbReference type="Pfam" id="PF00395">
    <property type="entry name" value="SLH"/>
    <property type="match status" value="3"/>
</dbReference>
<dbReference type="Pfam" id="PF13385">
    <property type="entry name" value="Laminin_G_3"/>
    <property type="match status" value="1"/>
</dbReference>
<dbReference type="InterPro" id="IPR013783">
    <property type="entry name" value="Ig-like_fold"/>
</dbReference>
<feature type="compositionally biased region" description="Low complexity" evidence="2">
    <location>
        <begin position="857"/>
        <end position="869"/>
    </location>
</feature>
<name>A0ABU7W0B9_9BACL</name>
<dbReference type="InterPro" id="IPR008964">
    <property type="entry name" value="Invasin/intimin_cell_adhesion"/>
</dbReference>
<proteinExistence type="predicted"/>
<dbReference type="InterPro" id="IPR036116">
    <property type="entry name" value="FN3_sf"/>
</dbReference>
<comment type="caution">
    <text evidence="5">The sequence shown here is derived from an EMBL/GenBank/DDBJ whole genome shotgun (WGS) entry which is preliminary data.</text>
</comment>
<dbReference type="InterPro" id="IPR003961">
    <property type="entry name" value="FN3_dom"/>
</dbReference>
<feature type="domain" description="SLH" evidence="4">
    <location>
        <begin position="1167"/>
        <end position="1230"/>
    </location>
</feature>
<dbReference type="InterPro" id="IPR013320">
    <property type="entry name" value="ConA-like_dom_sf"/>
</dbReference>
<feature type="domain" description="SLH" evidence="4">
    <location>
        <begin position="1238"/>
        <end position="1297"/>
    </location>
</feature>
<dbReference type="Pfam" id="PF02368">
    <property type="entry name" value="Big_2"/>
    <property type="match status" value="1"/>
</dbReference>
<dbReference type="InterPro" id="IPR003343">
    <property type="entry name" value="Big_2"/>
</dbReference>
<feature type="domain" description="Fibronectin type-III" evidence="3">
    <location>
        <begin position="668"/>
        <end position="758"/>
    </location>
</feature>
<dbReference type="InterPro" id="IPR050964">
    <property type="entry name" value="Striated_Muscle_Regulatory"/>
</dbReference>
<dbReference type="SUPFAM" id="SSF49373">
    <property type="entry name" value="Invasin/intimin cell-adhesion fragments"/>
    <property type="match status" value="1"/>
</dbReference>
<evidence type="ECO:0000313" key="6">
    <source>
        <dbReference type="Proteomes" id="UP001306950"/>
    </source>
</evidence>
<dbReference type="CDD" id="cd00063">
    <property type="entry name" value="FN3"/>
    <property type="match status" value="3"/>
</dbReference>
<dbReference type="SUPFAM" id="SSF49265">
    <property type="entry name" value="Fibronectin type III"/>
    <property type="match status" value="2"/>
</dbReference>
<organism evidence="5 6">
    <name type="scientific">Paenibacillus haidiansis</name>
    <dbReference type="NCBI Taxonomy" id="1574488"/>
    <lineage>
        <taxon>Bacteria</taxon>
        <taxon>Bacillati</taxon>
        <taxon>Bacillota</taxon>
        <taxon>Bacilli</taxon>
        <taxon>Bacillales</taxon>
        <taxon>Paenibacillaceae</taxon>
        <taxon>Paenibacillus</taxon>
    </lineage>
</organism>
<dbReference type="Pfam" id="PF00041">
    <property type="entry name" value="fn3"/>
    <property type="match status" value="3"/>
</dbReference>
<dbReference type="Gene3D" id="2.60.40.10">
    <property type="entry name" value="Immunoglobulins"/>
    <property type="match status" value="3"/>
</dbReference>
<dbReference type="InterPro" id="IPR001119">
    <property type="entry name" value="SLH_dom"/>
</dbReference>
<evidence type="ECO:0000256" key="1">
    <source>
        <dbReference type="ARBA" id="ARBA00022737"/>
    </source>
</evidence>
<feature type="domain" description="Fibronectin type-III" evidence="3">
    <location>
        <begin position="577"/>
        <end position="666"/>
    </location>
</feature>
<accession>A0ABU7W0B9</accession>
<dbReference type="EMBL" id="JAZHPZ010000021">
    <property type="protein sequence ID" value="MEF2968988.1"/>
    <property type="molecule type" value="Genomic_DNA"/>
</dbReference>
<evidence type="ECO:0000259" key="3">
    <source>
        <dbReference type="PROSITE" id="PS50853"/>
    </source>
</evidence>
<feature type="region of interest" description="Disordered" evidence="2">
    <location>
        <begin position="840"/>
        <end position="882"/>
    </location>
</feature>
<reference evidence="5 6" key="1">
    <citation type="submission" date="2024-02" db="EMBL/GenBank/DDBJ databases">
        <title>A nitrogen-fixing paenibacillus bacterium.</title>
        <authorList>
            <person name="Zhang W.L."/>
            <person name="Chen S.F."/>
        </authorList>
    </citation>
    <scope>NUCLEOTIDE SEQUENCE [LARGE SCALE GENOMIC DNA]</scope>
    <source>
        <strain evidence="5 6">M1</strain>
    </source>
</reference>
<dbReference type="SMART" id="SM00060">
    <property type="entry name" value="FN3"/>
    <property type="match status" value="3"/>
</dbReference>
<gene>
    <name evidence="5" type="ORF">V3851_24690</name>
</gene>
<dbReference type="PROSITE" id="PS50853">
    <property type="entry name" value="FN3"/>
    <property type="match status" value="3"/>
</dbReference>
<dbReference type="Proteomes" id="UP001306950">
    <property type="component" value="Unassembled WGS sequence"/>
</dbReference>
<dbReference type="SUPFAM" id="SSF49899">
    <property type="entry name" value="Concanavalin A-like lectins/glucanases"/>
    <property type="match status" value="1"/>
</dbReference>
<sequence length="1297" mass="136040">MKQSLSKIAISTTLSLGLAVSGISPVLPAMAESISYTEWTDNSPFVIAPIIEDQPDIPEILVSSLLDGKVQNPEVTGIAVVSTGDAGGTWQYYNTGNGLWYSISSASDANAFLLKSTDKLKFVPAQDWNGKAVLTMKLWDISELHNYTYVDTSAYPGLFSDTTGTAEITVTPENDAPYLTDEKGGAYIGFDGSGDYLSVPAFPLYNDSFTIEGYLKIDRYNQWMRFFESSDGANSSNIFVGFDRGMMNFSAYVGAIIPIGSNNITTSATFPLNKWVHVAAVYDGSGKQGYIYWNGELMAKGPMDISSSSTSRSNNWLGRSSWAQDLYYAGGMRDVRYWSTARSQNDIVRDMNADLTGSEAGLVADYKLNEPIDSNIAVSTPEGKDGSLVGNTWKQDAGFIGSTTTYKNRSAARSFKVYDIDNADINVTAVSSNPALISNDNLVITGSGEQRTLTMTPSPNAVGSAEITVTVDDRELIYSSSFRLVVIDEGESIVSGVILDSDTLDLTVDGPGQTLNATVLPEDAANQNVSWASSDASVASVDGNGFVTPVGPGVATITVTTSNGNYTASATVNVAAKPDAPTAVTAIPGDGEATVNFTAPDHDGNGPITEYTVIASPGGIQATGTGSPITVTGLDNGTEYTFTVIATNRAGDSAASAPSNIAIPRPPAPGAPVMKAPVAGNGQVALSWEGVDDATGYKVFQSETPDAFETEVTTVTGSVYEYTVTGLTNGTTYYFVVKATNLGSDSEASLPVSATPVTVPGVPADVRAVAGNGKATITFTPPTDNGGSPITGYEVTALPGGMTVTGTGSPITVTGLTNGTSYTFTVRAINGVGGSEVSAESAAVTPRSPSSGGGGSSSSSSSSSSTSTPVITPPAAPQAPDNSVDILINGKAGSAGTVATSTRNGQSVTTVTLDQHKLADTLAAEGRNAVITIPVVTESDIVIGVLNGQMVKNMADNETVLEIKTDRATYTLPARQINIDSVSRQIGESVALQDITVQIEIAEPAADTIQIVADAAVKGSFTVVAPPVDFTIRGIYGDQTIEVTKFNSYVERLLAIPDGIDPSKITTGVVVEPDGTVRHVPTKVVVIDGSYYAKINSLTNSTYTVIWHPLEFSDVVNHWAKDAVNDMGSRMVVDGVGDNLFDPNTNITRAEFAAIVVRGLGLKLGDGETAFSDIRATDWYSGAIETAYEYELINGFEDGSFRPNEQITREQAMAIIAKAMKVTTLADKLPDQTANDTLLPYADAEVAANWALESIAHCLQAGIVTGRSSSELAPKSNITRAEVAAIVQRLLQKSDLI</sequence>
<dbReference type="PROSITE" id="PS51272">
    <property type="entry name" value="SLH"/>
    <property type="match status" value="3"/>
</dbReference>
<dbReference type="RefSeq" id="WP_331849101.1">
    <property type="nucleotide sequence ID" value="NZ_JAZHPZ010000021.1"/>
</dbReference>
<evidence type="ECO:0000259" key="4">
    <source>
        <dbReference type="PROSITE" id="PS51272"/>
    </source>
</evidence>
<evidence type="ECO:0000313" key="5">
    <source>
        <dbReference type="EMBL" id="MEF2968988.1"/>
    </source>
</evidence>